<sequence>MLEVSIERIEAFRRPREPGIDVPFETGRS</sequence>
<gene>
    <name evidence="1" type="ORF">MELE44368_12795</name>
</gene>
<evidence type="ECO:0000313" key="1">
    <source>
        <dbReference type="EMBL" id="RWA22647.1"/>
    </source>
</evidence>
<proteinExistence type="predicted"/>
<dbReference type="EMBL" id="ATDN01000004">
    <property type="protein sequence ID" value="RWA22647.1"/>
    <property type="molecule type" value="Genomic_DNA"/>
</dbReference>
<dbReference type="Proteomes" id="UP000287177">
    <property type="component" value="Unassembled WGS sequence"/>
</dbReference>
<reference evidence="1 2" key="1">
    <citation type="submission" date="2013-06" db="EMBL/GenBank/DDBJ databases">
        <title>The draft sequence of the Mycobacterium elephantis genome.</title>
        <authorList>
            <person name="Pettersson F.B."/>
            <person name="Das S."/>
            <person name="Dasgupta S."/>
            <person name="Bhattacharya A."/>
            <person name="Kirsebom L.A."/>
        </authorList>
    </citation>
    <scope>NUCLEOTIDE SEQUENCE [LARGE SCALE GENOMIC DNA]</scope>
    <source>
        <strain evidence="1 2">DSM 44368</strain>
    </source>
</reference>
<organism evidence="1 2">
    <name type="scientific">Mycolicibacterium elephantis DSM 44368</name>
    <dbReference type="NCBI Taxonomy" id="1335622"/>
    <lineage>
        <taxon>Bacteria</taxon>
        <taxon>Bacillati</taxon>
        <taxon>Actinomycetota</taxon>
        <taxon>Actinomycetes</taxon>
        <taxon>Mycobacteriales</taxon>
        <taxon>Mycobacteriaceae</taxon>
        <taxon>Mycolicibacterium</taxon>
    </lineage>
</organism>
<comment type="caution">
    <text evidence="1">The sequence shown here is derived from an EMBL/GenBank/DDBJ whole genome shotgun (WGS) entry which is preliminary data.</text>
</comment>
<evidence type="ECO:0000313" key="2">
    <source>
        <dbReference type="Proteomes" id="UP000287177"/>
    </source>
</evidence>
<keyword evidence="2" id="KW-1185">Reference proteome</keyword>
<accession>A0A439DYL2</accession>
<name>A0A439DYL2_9MYCO</name>
<dbReference type="AlphaFoldDB" id="A0A439DYL2"/>
<protein>
    <submittedName>
        <fullName evidence="1">Uncharacterized protein</fullName>
    </submittedName>
</protein>